<dbReference type="PROSITE" id="PS51257">
    <property type="entry name" value="PROKAR_LIPOPROTEIN"/>
    <property type="match status" value="1"/>
</dbReference>
<dbReference type="RefSeq" id="WP_345639173.1">
    <property type="nucleotide sequence ID" value="NZ_BAABJQ010000053.1"/>
</dbReference>
<proteinExistence type="predicted"/>
<organism evidence="4 5">
    <name type="scientific">Rugosimonospora acidiphila</name>
    <dbReference type="NCBI Taxonomy" id="556531"/>
    <lineage>
        <taxon>Bacteria</taxon>
        <taxon>Bacillati</taxon>
        <taxon>Actinomycetota</taxon>
        <taxon>Actinomycetes</taxon>
        <taxon>Micromonosporales</taxon>
        <taxon>Micromonosporaceae</taxon>
        <taxon>Rugosimonospora</taxon>
    </lineage>
</organism>
<evidence type="ECO:0000256" key="2">
    <source>
        <dbReference type="SAM" id="SignalP"/>
    </source>
</evidence>
<keyword evidence="5" id="KW-1185">Reference proteome</keyword>
<accession>A0ABP9SV07</accession>
<evidence type="ECO:0000313" key="5">
    <source>
        <dbReference type="Proteomes" id="UP001501570"/>
    </source>
</evidence>
<feature type="domain" description="PASTA" evidence="3">
    <location>
        <begin position="43"/>
        <end position="114"/>
    </location>
</feature>
<feature type="chain" id="PRO_5045161139" description="PASTA domain-containing protein" evidence="2">
    <location>
        <begin position="27"/>
        <end position="116"/>
    </location>
</feature>
<name>A0ABP9SV07_9ACTN</name>
<dbReference type="Gene3D" id="3.30.10.20">
    <property type="match status" value="1"/>
</dbReference>
<sequence>MPPVKRRLLVLAAAASLVVTGTGCVAQGEQRDPPPPRRSASPTPTRIAIPNVVGQNASTALDTLRGLGFSNVDLNTVDGHIIVLIPEHWTVQTQTPPPGQIRQPRTKIVLGCAKNP</sequence>
<evidence type="ECO:0000259" key="3">
    <source>
        <dbReference type="PROSITE" id="PS51178"/>
    </source>
</evidence>
<dbReference type="Proteomes" id="UP001501570">
    <property type="component" value="Unassembled WGS sequence"/>
</dbReference>
<keyword evidence="2" id="KW-0732">Signal</keyword>
<dbReference type="CDD" id="cd06577">
    <property type="entry name" value="PASTA_pknB"/>
    <property type="match status" value="1"/>
</dbReference>
<dbReference type="EMBL" id="BAABJQ010000053">
    <property type="protein sequence ID" value="GAA5201703.1"/>
    <property type="molecule type" value="Genomic_DNA"/>
</dbReference>
<evidence type="ECO:0000313" key="4">
    <source>
        <dbReference type="EMBL" id="GAA5201703.1"/>
    </source>
</evidence>
<protein>
    <recommendedName>
        <fullName evidence="3">PASTA domain-containing protein</fullName>
    </recommendedName>
</protein>
<reference evidence="5" key="1">
    <citation type="journal article" date="2019" name="Int. J. Syst. Evol. Microbiol.">
        <title>The Global Catalogue of Microorganisms (GCM) 10K type strain sequencing project: providing services to taxonomists for standard genome sequencing and annotation.</title>
        <authorList>
            <consortium name="The Broad Institute Genomics Platform"/>
            <consortium name="The Broad Institute Genome Sequencing Center for Infectious Disease"/>
            <person name="Wu L."/>
            <person name="Ma J."/>
        </authorList>
    </citation>
    <scope>NUCLEOTIDE SEQUENCE [LARGE SCALE GENOMIC DNA]</scope>
    <source>
        <strain evidence="5">JCM 18304</strain>
    </source>
</reference>
<feature type="region of interest" description="Disordered" evidence="1">
    <location>
        <begin position="24"/>
        <end position="48"/>
    </location>
</feature>
<dbReference type="InterPro" id="IPR005543">
    <property type="entry name" value="PASTA_dom"/>
</dbReference>
<gene>
    <name evidence="4" type="ORF">GCM10023322_82210</name>
</gene>
<comment type="caution">
    <text evidence="4">The sequence shown here is derived from an EMBL/GenBank/DDBJ whole genome shotgun (WGS) entry which is preliminary data.</text>
</comment>
<dbReference type="PROSITE" id="PS51178">
    <property type="entry name" value="PASTA"/>
    <property type="match status" value="1"/>
</dbReference>
<feature type="signal peptide" evidence="2">
    <location>
        <begin position="1"/>
        <end position="26"/>
    </location>
</feature>
<evidence type="ECO:0000256" key="1">
    <source>
        <dbReference type="SAM" id="MobiDB-lite"/>
    </source>
</evidence>